<keyword evidence="4" id="KW-0464">Manganese</keyword>
<keyword evidence="7" id="KW-1185">Reference proteome</keyword>
<dbReference type="InterPro" id="IPR006035">
    <property type="entry name" value="Ureohydrolase"/>
</dbReference>
<feature type="binding site" evidence="4">
    <location>
        <position position="30"/>
    </location>
    <ligand>
        <name>Mn(2+)</name>
        <dbReference type="ChEBI" id="CHEBI:29035"/>
        <label>1</label>
    </ligand>
</feature>
<dbReference type="GeneID" id="35596547"/>
<evidence type="ECO:0000256" key="5">
    <source>
        <dbReference type="RuleBase" id="RU003684"/>
    </source>
</evidence>
<evidence type="ECO:0000313" key="6">
    <source>
        <dbReference type="EMBL" id="CZT15405.1"/>
    </source>
</evidence>
<dbReference type="InterPro" id="IPR020855">
    <property type="entry name" value="Ureohydrolase_Mn_BS"/>
</dbReference>
<dbReference type="SUPFAM" id="SSF52768">
    <property type="entry name" value="Arginase/deacetylase"/>
    <property type="match status" value="1"/>
</dbReference>
<dbReference type="GO" id="GO:0033389">
    <property type="term" value="P:putrescine biosynthetic process from arginine, via agmatine"/>
    <property type="evidence" value="ECO:0007669"/>
    <property type="project" value="TreeGrafter"/>
</dbReference>
<evidence type="ECO:0000256" key="2">
    <source>
        <dbReference type="ARBA" id="ARBA00022723"/>
    </source>
</evidence>
<evidence type="ECO:0000256" key="4">
    <source>
        <dbReference type="PIRSR" id="PIRSR036979-1"/>
    </source>
</evidence>
<dbReference type="EMBL" id="FJUY01000001">
    <property type="protein sequence ID" value="CZT15405.1"/>
    <property type="molecule type" value="Genomic_DNA"/>
</dbReference>
<dbReference type="PIRSF" id="PIRSF036979">
    <property type="entry name" value="Arginase"/>
    <property type="match status" value="1"/>
</dbReference>
<dbReference type="InterPro" id="IPR023696">
    <property type="entry name" value="Ureohydrolase_dom_sf"/>
</dbReference>
<comment type="similarity">
    <text evidence="1">Belongs to the arginase family. Agmatinase subfamily.</text>
</comment>
<dbReference type="RefSeq" id="XP_023622301.1">
    <property type="nucleotide sequence ID" value="XM_023766533.1"/>
</dbReference>
<accession>A0A2D3UQE0</accession>
<sequence length="255" mass="26795">MTEAVTDLLARQPASSDIEFPRLIVLGGDHLISLPVLRAIRSIYGSPIRVLHFDSHLDTLSPAVYPSTQASPQSHYNHGTVFWHAAAEGLLDDSGSVHVGTNTRLSGDNWSDYDVDDAAGFVRIPATAIDDQGSAGIIRTIKDLLPDGTRIYLSIDIDVLDPAFAPGTGAPEPGGWSTRELLSVLRGVLPGLDVIAADVVEVAPAYDNPGGDTAFAAAGLVYEVISAMVAGIVTNTTRPTSGPLDGLSDTSRVEL</sequence>
<feature type="binding site" evidence="4">
    <location>
        <position position="56"/>
    </location>
    <ligand>
        <name>Mn(2+)</name>
        <dbReference type="ChEBI" id="CHEBI:29035"/>
        <label>1</label>
    </ligand>
</feature>
<organism evidence="6 7">
    <name type="scientific">Ramularia collo-cygni</name>
    <dbReference type="NCBI Taxonomy" id="112498"/>
    <lineage>
        <taxon>Eukaryota</taxon>
        <taxon>Fungi</taxon>
        <taxon>Dikarya</taxon>
        <taxon>Ascomycota</taxon>
        <taxon>Pezizomycotina</taxon>
        <taxon>Dothideomycetes</taxon>
        <taxon>Dothideomycetidae</taxon>
        <taxon>Mycosphaerellales</taxon>
        <taxon>Mycosphaerellaceae</taxon>
        <taxon>Ramularia</taxon>
    </lineage>
</organism>
<dbReference type="Proteomes" id="UP000225277">
    <property type="component" value="Unassembled WGS sequence"/>
</dbReference>
<dbReference type="STRING" id="112498.A0A2D3UQE0"/>
<keyword evidence="3 5" id="KW-0378">Hydrolase</keyword>
<evidence type="ECO:0000256" key="3">
    <source>
        <dbReference type="ARBA" id="ARBA00022801"/>
    </source>
</evidence>
<dbReference type="Gene3D" id="3.40.800.10">
    <property type="entry name" value="Ureohydrolase domain"/>
    <property type="match status" value="1"/>
</dbReference>
<dbReference type="PRINTS" id="PR00116">
    <property type="entry name" value="ARGINASE"/>
</dbReference>
<dbReference type="AlphaFoldDB" id="A0A2D3UQE0"/>
<dbReference type="PANTHER" id="PTHR11358:SF26">
    <property type="entry name" value="GUANIDINO ACID HYDROLASE, MITOCHONDRIAL"/>
    <property type="match status" value="1"/>
</dbReference>
<dbReference type="PANTHER" id="PTHR11358">
    <property type="entry name" value="ARGINASE/AGMATINASE"/>
    <property type="match status" value="1"/>
</dbReference>
<dbReference type="GO" id="GO:0046872">
    <property type="term" value="F:metal ion binding"/>
    <property type="evidence" value="ECO:0007669"/>
    <property type="project" value="UniProtKB-KW"/>
</dbReference>
<dbReference type="PROSITE" id="PS51409">
    <property type="entry name" value="ARGINASE_2"/>
    <property type="match status" value="1"/>
</dbReference>
<dbReference type="Pfam" id="PF00491">
    <property type="entry name" value="Arginase"/>
    <property type="match status" value="1"/>
</dbReference>
<feature type="binding site" evidence="4">
    <location>
        <position position="156"/>
    </location>
    <ligand>
        <name>Mn(2+)</name>
        <dbReference type="ChEBI" id="CHEBI:29035"/>
        <label>1</label>
    </ligand>
</feature>
<feature type="binding site" evidence="4">
    <location>
        <position position="54"/>
    </location>
    <ligand>
        <name>Mn(2+)</name>
        <dbReference type="ChEBI" id="CHEBI:29035"/>
        <label>1</label>
    </ligand>
</feature>
<dbReference type="GO" id="GO:0008783">
    <property type="term" value="F:agmatinase activity"/>
    <property type="evidence" value="ECO:0007669"/>
    <property type="project" value="TreeGrafter"/>
</dbReference>
<dbReference type="PROSITE" id="PS01053">
    <property type="entry name" value="ARGINASE_1"/>
    <property type="match status" value="1"/>
</dbReference>
<evidence type="ECO:0000313" key="7">
    <source>
        <dbReference type="Proteomes" id="UP000225277"/>
    </source>
</evidence>
<feature type="binding site" evidence="4">
    <location>
        <position position="58"/>
    </location>
    <ligand>
        <name>Mn(2+)</name>
        <dbReference type="ChEBI" id="CHEBI:29035"/>
        <label>1</label>
    </ligand>
</feature>
<comment type="cofactor">
    <cofactor evidence="4">
        <name>Mn(2+)</name>
        <dbReference type="ChEBI" id="CHEBI:29035"/>
    </cofactor>
    <text evidence="4">Binds 2 manganese ions per subunit.</text>
</comment>
<name>A0A2D3UQE0_9PEZI</name>
<gene>
    <name evidence="6" type="ORF">RCC_01265</name>
</gene>
<keyword evidence="2 4" id="KW-0479">Metal-binding</keyword>
<protein>
    <submittedName>
        <fullName evidence="6">Related to agmatinase</fullName>
    </submittedName>
</protein>
<reference evidence="6 7" key="1">
    <citation type="submission" date="2016-03" db="EMBL/GenBank/DDBJ databases">
        <authorList>
            <person name="Ploux O."/>
        </authorList>
    </citation>
    <scope>NUCLEOTIDE SEQUENCE [LARGE SCALE GENOMIC DNA]</scope>
    <source>
        <strain evidence="6 7">URUG2</strain>
    </source>
</reference>
<feature type="binding site" evidence="4">
    <location>
        <position position="158"/>
    </location>
    <ligand>
        <name>Mn(2+)</name>
        <dbReference type="ChEBI" id="CHEBI:29035"/>
        <label>1</label>
    </ligand>
</feature>
<proteinExistence type="inferred from homology"/>
<evidence type="ECO:0000256" key="1">
    <source>
        <dbReference type="ARBA" id="ARBA00009227"/>
    </source>
</evidence>
<dbReference type="OrthoDB" id="288726at2759"/>